<dbReference type="WBParaSite" id="TREG1_14910.1">
    <property type="protein sequence ID" value="TREG1_14910.1"/>
    <property type="gene ID" value="TREG1_14910"/>
</dbReference>
<keyword evidence="1" id="KW-1185">Reference proteome</keyword>
<dbReference type="AlphaFoldDB" id="A0AA85JG20"/>
<evidence type="ECO:0000313" key="2">
    <source>
        <dbReference type="WBParaSite" id="TREG1_14910.1"/>
    </source>
</evidence>
<evidence type="ECO:0000313" key="1">
    <source>
        <dbReference type="Proteomes" id="UP000050795"/>
    </source>
</evidence>
<name>A0AA85JG20_TRIRE</name>
<reference evidence="2" key="2">
    <citation type="submission" date="2023-11" db="UniProtKB">
        <authorList>
            <consortium name="WormBaseParasite"/>
        </authorList>
    </citation>
    <scope>IDENTIFICATION</scope>
</reference>
<protein>
    <submittedName>
        <fullName evidence="2">Uncharacterized protein</fullName>
    </submittedName>
</protein>
<organism evidence="1 2">
    <name type="scientific">Trichobilharzia regenti</name>
    <name type="common">Nasal bird schistosome</name>
    <dbReference type="NCBI Taxonomy" id="157069"/>
    <lineage>
        <taxon>Eukaryota</taxon>
        <taxon>Metazoa</taxon>
        <taxon>Spiralia</taxon>
        <taxon>Lophotrochozoa</taxon>
        <taxon>Platyhelminthes</taxon>
        <taxon>Trematoda</taxon>
        <taxon>Digenea</taxon>
        <taxon>Strigeidida</taxon>
        <taxon>Schistosomatoidea</taxon>
        <taxon>Schistosomatidae</taxon>
        <taxon>Trichobilharzia</taxon>
    </lineage>
</organism>
<dbReference type="Proteomes" id="UP000050795">
    <property type="component" value="Unassembled WGS sequence"/>
</dbReference>
<reference evidence="1" key="1">
    <citation type="submission" date="2022-06" db="EMBL/GenBank/DDBJ databases">
        <authorList>
            <person name="Berger JAMES D."/>
            <person name="Berger JAMES D."/>
        </authorList>
    </citation>
    <scope>NUCLEOTIDE SEQUENCE [LARGE SCALE GENOMIC DNA]</scope>
</reference>
<accession>A0AA85JG20</accession>
<proteinExistence type="predicted"/>
<sequence length="117" mass="13659">MEIECKHCSEKRSLDKYNIHIGLVNHDKKVNLDNLCSCHEERKAGIRCLTGSPLTFGINLEFSWNKLVEHISIERIQSKLMERHTRTSVRRWNLLEINRNTMSHATNFPLSSMHISS</sequence>